<reference evidence="1 2" key="1">
    <citation type="journal article" date="2006" name="Nature">
        <title>Global trends of whole-genome duplications revealed by the ciliate Paramecium tetraurelia.</title>
        <authorList>
            <consortium name="Genoscope"/>
            <person name="Aury J.-M."/>
            <person name="Jaillon O."/>
            <person name="Duret L."/>
            <person name="Noel B."/>
            <person name="Jubin C."/>
            <person name="Porcel B.M."/>
            <person name="Segurens B."/>
            <person name="Daubin V."/>
            <person name="Anthouard V."/>
            <person name="Aiach N."/>
            <person name="Arnaiz O."/>
            <person name="Billaut A."/>
            <person name="Beisson J."/>
            <person name="Blanc I."/>
            <person name="Bouhouche K."/>
            <person name="Camara F."/>
            <person name="Duharcourt S."/>
            <person name="Guigo R."/>
            <person name="Gogendeau D."/>
            <person name="Katinka M."/>
            <person name="Keller A.-M."/>
            <person name="Kissmehl R."/>
            <person name="Klotz C."/>
            <person name="Koll F."/>
            <person name="Le Moue A."/>
            <person name="Lepere C."/>
            <person name="Malinsky S."/>
            <person name="Nowacki M."/>
            <person name="Nowak J.K."/>
            <person name="Plattner H."/>
            <person name="Poulain J."/>
            <person name="Ruiz F."/>
            <person name="Serrano V."/>
            <person name="Zagulski M."/>
            <person name="Dessen P."/>
            <person name="Betermier M."/>
            <person name="Weissenbach J."/>
            <person name="Scarpelli C."/>
            <person name="Schachter V."/>
            <person name="Sperling L."/>
            <person name="Meyer E."/>
            <person name="Cohen J."/>
            <person name="Wincker P."/>
        </authorList>
    </citation>
    <scope>NUCLEOTIDE SEQUENCE [LARGE SCALE GENOMIC DNA]</scope>
    <source>
        <strain evidence="1 2">Stock d4-2</strain>
    </source>
</reference>
<dbReference type="HOGENOM" id="CLU_3161123_0_0_1"/>
<dbReference type="InParanoid" id="A0CHI5"/>
<dbReference type="GeneID" id="5023434"/>
<dbReference type="EMBL" id="CT868076">
    <property type="protein sequence ID" value="CAK70252.1"/>
    <property type="molecule type" value="Genomic_DNA"/>
</dbReference>
<sequence>MDFNDLVIPSTKPINILTLDTLHSTNEQIYGYSVCIYKELNTQLTHEE</sequence>
<evidence type="ECO:0000313" key="2">
    <source>
        <dbReference type="Proteomes" id="UP000000600"/>
    </source>
</evidence>
<name>A0CHI5_PARTE</name>
<evidence type="ECO:0000313" key="1">
    <source>
        <dbReference type="EMBL" id="CAK70252.1"/>
    </source>
</evidence>
<accession>A0CHI5</accession>
<dbReference type="KEGG" id="ptm:GSPATT00038354001"/>
<dbReference type="RefSeq" id="XP_001437649.1">
    <property type="nucleotide sequence ID" value="XM_001437612.1"/>
</dbReference>
<protein>
    <submittedName>
        <fullName evidence="1">Uncharacterized protein</fullName>
    </submittedName>
</protein>
<dbReference type="AlphaFoldDB" id="A0CHI5"/>
<dbReference type="Proteomes" id="UP000000600">
    <property type="component" value="Unassembled WGS sequence"/>
</dbReference>
<proteinExistence type="predicted"/>
<keyword evidence="2" id="KW-1185">Reference proteome</keyword>
<gene>
    <name evidence="1" type="ORF">GSPATT00038354001</name>
</gene>
<organism evidence="1 2">
    <name type="scientific">Paramecium tetraurelia</name>
    <dbReference type="NCBI Taxonomy" id="5888"/>
    <lineage>
        <taxon>Eukaryota</taxon>
        <taxon>Sar</taxon>
        <taxon>Alveolata</taxon>
        <taxon>Ciliophora</taxon>
        <taxon>Intramacronucleata</taxon>
        <taxon>Oligohymenophorea</taxon>
        <taxon>Peniculida</taxon>
        <taxon>Parameciidae</taxon>
        <taxon>Paramecium</taxon>
    </lineage>
</organism>